<sequence>MPEEFVVVTEEELNDYPALKEAIETQTYVKANPGEWTRTIEFLDSKGSSVIKVGDAYYQIGFTTA</sequence>
<proteinExistence type="predicted"/>
<gene>
    <name evidence="1" type="ORF">MCMEM_0667</name>
</gene>
<dbReference type="HOGENOM" id="CLU_2839405_0_0_2"/>
<dbReference type="EMBL" id="CP009518">
    <property type="protein sequence ID" value="AKB84720.1"/>
    <property type="molecule type" value="Genomic_DNA"/>
</dbReference>
<evidence type="ECO:0000313" key="1">
    <source>
        <dbReference type="EMBL" id="AKB84720.1"/>
    </source>
</evidence>
<dbReference type="AlphaFoldDB" id="A0A0E3X0Y3"/>
<accession>A0A0E3X0Y3</accession>
<keyword evidence="2" id="KW-1185">Reference proteome</keyword>
<dbReference type="Proteomes" id="UP000033048">
    <property type="component" value="Chromosome"/>
</dbReference>
<dbReference type="KEGG" id="mmet:MCMEM_0667"/>
<reference evidence="1 2" key="1">
    <citation type="submission" date="2014-07" db="EMBL/GenBank/DDBJ databases">
        <title>Methanogenic archaea and the global carbon cycle.</title>
        <authorList>
            <person name="Henriksen J.R."/>
            <person name="Luke J."/>
            <person name="Reinhart S."/>
            <person name="Benedict M.N."/>
            <person name="Youngblut N.D."/>
            <person name="Metcalf M.E."/>
            <person name="Whitaker R.J."/>
            <person name="Metcalf W.W."/>
        </authorList>
    </citation>
    <scope>NUCLEOTIDE SEQUENCE [LARGE SCALE GENOMIC DNA]</scope>
    <source>
        <strain evidence="1 2">MM1</strain>
    </source>
</reference>
<protein>
    <submittedName>
        <fullName evidence="1">Uncharacterized protein</fullName>
    </submittedName>
</protein>
<name>A0A0E3X0Y3_METMT</name>
<evidence type="ECO:0000313" key="2">
    <source>
        <dbReference type="Proteomes" id="UP000033048"/>
    </source>
</evidence>
<organism evidence="1 2">
    <name type="scientific">Methanococcoides methylutens MM1</name>
    <dbReference type="NCBI Taxonomy" id="1434104"/>
    <lineage>
        <taxon>Archaea</taxon>
        <taxon>Methanobacteriati</taxon>
        <taxon>Methanobacteriota</taxon>
        <taxon>Stenosarchaea group</taxon>
        <taxon>Methanomicrobia</taxon>
        <taxon>Methanosarcinales</taxon>
        <taxon>Methanosarcinaceae</taxon>
        <taxon>Methanococcoides</taxon>
    </lineage>
</organism>